<keyword evidence="3" id="KW-1185">Reference proteome</keyword>
<evidence type="ECO:0000313" key="2">
    <source>
        <dbReference type="EMBL" id="WQD80084.1"/>
    </source>
</evidence>
<gene>
    <name evidence="2" type="ORF">U0042_10570</name>
</gene>
<sequence length="128" mass="13527">MTRASFPLQPVRWLAMAACAASLAGCFHPPRDMPDTSVLTLRGNTVAPPDCDSLSRASVLIDAGHVRPRMAWGCATYTNLAAQIANPRDLVAPQPLGPADAATAASAVRRYEAGKVMPLDPTTSRDAR</sequence>
<dbReference type="InterPro" id="IPR019027">
    <property type="entry name" value="Pilus_biogenesis_CpaD-related"/>
</dbReference>
<feature type="signal peptide" evidence="1">
    <location>
        <begin position="1"/>
        <end position="20"/>
    </location>
</feature>
<reference evidence="2 3" key="1">
    <citation type="submission" date="2023-12" db="EMBL/GenBank/DDBJ databases">
        <title>Genome sequencing and assembly of bacterial species from a model synthetic community.</title>
        <authorList>
            <person name="Hogle S.L."/>
        </authorList>
    </citation>
    <scope>NUCLEOTIDE SEQUENCE [LARGE SCALE GENOMIC DNA]</scope>
    <source>
        <strain evidence="2 3">HAMBI 2494</strain>
    </source>
</reference>
<protein>
    <submittedName>
        <fullName evidence="2">CpaD family pilus assembly lipoprotein</fullName>
    </submittedName>
</protein>
<dbReference type="PROSITE" id="PS51257">
    <property type="entry name" value="PROKAR_LIPOPROTEIN"/>
    <property type="match status" value="1"/>
</dbReference>
<keyword evidence="1" id="KW-0732">Signal</keyword>
<dbReference type="Pfam" id="PF09476">
    <property type="entry name" value="Pilus_CpaD"/>
    <property type="match status" value="1"/>
</dbReference>
<dbReference type="RefSeq" id="WP_114810888.1">
    <property type="nucleotide sequence ID" value="NZ_CP139965.1"/>
</dbReference>
<dbReference type="Proteomes" id="UP001325479">
    <property type="component" value="Chromosome"/>
</dbReference>
<accession>A0ABZ0WRP9</accession>
<evidence type="ECO:0000313" key="3">
    <source>
        <dbReference type="Proteomes" id="UP001325479"/>
    </source>
</evidence>
<evidence type="ECO:0000256" key="1">
    <source>
        <dbReference type="SAM" id="SignalP"/>
    </source>
</evidence>
<organism evidence="2 3">
    <name type="scientific">Paraburkholderia kururiensis</name>
    <dbReference type="NCBI Taxonomy" id="984307"/>
    <lineage>
        <taxon>Bacteria</taxon>
        <taxon>Pseudomonadati</taxon>
        <taxon>Pseudomonadota</taxon>
        <taxon>Betaproteobacteria</taxon>
        <taxon>Burkholderiales</taxon>
        <taxon>Burkholderiaceae</taxon>
        <taxon>Paraburkholderia</taxon>
    </lineage>
</organism>
<feature type="chain" id="PRO_5045702452" evidence="1">
    <location>
        <begin position="21"/>
        <end position="128"/>
    </location>
</feature>
<name>A0ABZ0WRP9_9BURK</name>
<proteinExistence type="predicted"/>
<dbReference type="EMBL" id="CP139965">
    <property type="protein sequence ID" value="WQD80084.1"/>
    <property type="molecule type" value="Genomic_DNA"/>
</dbReference>
<keyword evidence="2" id="KW-0449">Lipoprotein</keyword>